<sequence length="35" mass="4428">MKMENMIENFGLSLDLYYHSPYNNEEYERDMEEEY</sequence>
<evidence type="ECO:0000313" key="2">
    <source>
        <dbReference type="Proteomes" id="UP000358366"/>
    </source>
</evidence>
<proteinExistence type="predicted"/>
<organism evidence="1 2">
    <name type="scientific">Dorea formicigenerans</name>
    <dbReference type="NCBI Taxonomy" id="39486"/>
    <lineage>
        <taxon>Bacteria</taxon>
        <taxon>Bacillati</taxon>
        <taxon>Bacillota</taxon>
        <taxon>Clostridia</taxon>
        <taxon>Lachnospirales</taxon>
        <taxon>Lachnospiraceae</taxon>
        <taxon>Dorea</taxon>
    </lineage>
</organism>
<dbReference type="AlphaFoldDB" id="A0A564UUE7"/>
<gene>
    <name evidence="1" type="ORF">DFSSTS7063_03184</name>
</gene>
<name>A0A564UUE7_9FIRM</name>
<dbReference type="EMBL" id="CABHNI010000061">
    <property type="protein sequence ID" value="VUX23058.1"/>
    <property type="molecule type" value="Genomic_DNA"/>
</dbReference>
<reference evidence="1 2" key="1">
    <citation type="submission" date="2019-07" db="EMBL/GenBank/DDBJ databases">
        <authorList>
            <person name="Hibberd C M."/>
            <person name="Gehrig L. J."/>
            <person name="Chang H.-W."/>
            <person name="Venkatesh S."/>
        </authorList>
    </citation>
    <scope>NUCLEOTIDE SEQUENCE [LARGE SCALE GENOMIC DNA]</scope>
    <source>
        <strain evidence="1">Dorea_formicigenerans_SSTS_Bg7063</strain>
    </source>
</reference>
<evidence type="ECO:0000313" key="1">
    <source>
        <dbReference type="EMBL" id="VUX23058.1"/>
    </source>
</evidence>
<protein>
    <submittedName>
        <fullName evidence="1">Uncharacterized protein</fullName>
    </submittedName>
</protein>
<dbReference type="Proteomes" id="UP000358366">
    <property type="component" value="Unassembled WGS sequence"/>
</dbReference>
<accession>A0A564UUE7</accession>